<protein>
    <submittedName>
        <fullName evidence="2">Transcription factor RelB-like protein</fullName>
    </submittedName>
</protein>
<dbReference type="InterPro" id="IPR011539">
    <property type="entry name" value="RHD_DNA_bind_dom"/>
</dbReference>
<proteinExistence type="predicted"/>
<evidence type="ECO:0000313" key="2">
    <source>
        <dbReference type="EMBL" id="ETE58862.1"/>
    </source>
</evidence>
<name>V8NBB7_OPHHA</name>
<evidence type="ECO:0000259" key="1">
    <source>
        <dbReference type="PROSITE" id="PS50254"/>
    </source>
</evidence>
<sequence>MNVVRICFQASYQDSMGKTWHMNPVLSEPIFDKRSLAGVDL</sequence>
<gene>
    <name evidence="2" type="primary">RELB</name>
    <name evidence="2" type="ORF">L345_15415</name>
</gene>
<dbReference type="InterPro" id="IPR008967">
    <property type="entry name" value="p53-like_TF_DNA-bd_sf"/>
</dbReference>
<evidence type="ECO:0000313" key="3">
    <source>
        <dbReference type="Proteomes" id="UP000018936"/>
    </source>
</evidence>
<dbReference type="PROSITE" id="PS50254">
    <property type="entry name" value="REL_2"/>
    <property type="match status" value="1"/>
</dbReference>
<keyword evidence="3" id="KW-1185">Reference proteome</keyword>
<dbReference type="EMBL" id="AZIM01006185">
    <property type="protein sequence ID" value="ETE58862.1"/>
    <property type="molecule type" value="Genomic_DNA"/>
</dbReference>
<dbReference type="GO" id="GO:0003677">
    <property type="term" value="F:DNA binding"/>
    <property type="evidence" value="ECO:0007669"/>
    <property type="project" value="InterPro"/>
</dbReference>
<organism evidence="2 3">
    <name type="scientific">Ophiophagus hannah</name>
    <name type="common">King cobra</name>
    <name type="synonym">Naja hannah</name>
    <dbReference type="NCBI Taxonomy" id="8665"/>
    <lineage>
        <taxon>Eukaryota</taxon>
        <taxon>Metazoa</taxon>
        <taxon>Chordata</taxon>
        <taxon>Craniata</taxon>
        <taxon>Vertebrata</taxon>
        <taxon>Euteleostomi</taxon>
        <taxon>Lepidosauria</taxon>
        <taxon>Squamata</taxon>
        <taxon>Bifurcata</taxon>
        <taxon>Unidentata</taxon>
        <taxon>Episquamata</taxon>
        <taxon>Toxicofera</taxon>
        <taxon>Serpentes</taxon>
        <taxon>Colubroidea</taxon>
        <taxon>Elapidae</taxon>
        <taxon>Elapinae</taxon>
        <taxon>Ophiophagus</taxon>
    </lineage>
</organism>
<dbReference type="Gene3D" id="2.60.40.340">
    <property type="entry name" value="Rel homology domain (RHD), DNA-binding domain"/>
    <property type="match status" value="1"/>
</dbReference>
<feature type="non-terminal residue" evidence="2">
    <location>
        <position position="1"/>
    </location>
</feature>
<reference evidence="2 3" key="1">
    <citation type="journal article" date="2013" name="Proc. Natl. Acad. Sci. U.S.A.">
        <title>The king cobra genome reveals dynamic gene evolution and adaptation in the snake venom system.</title>
        <authorList>
            <person name="Vonk F.J."/>
            <person name="Casewell N.R."/>
            <person name="Henkel C.V."/>
            <person name="Heimberg A.M."/>
            <person name="Jansen H.J."/>
            <person name="McCleary R.J."/>
            <person name="Kerkkamp H.M."/>
            <person name="Vos R.A."/>
            <person name="Guerreiro I."/>
            <person name="Calvete J.J."/>
            <person name="Wuster W."/>
            <person name="Woods A.E."/>
            <person name="Logan J.M."/>
            <person name="Harrison R.A."/>
            <person name="Castoe T.A."/>
            <person name="de Koning A.P."/>
            <person name="Pollock D.D."/>
            <person name="Yandell M."/>
            <person name="Calderon D."/>
            <person name="Renjifo C."/>
            <person name="Currier R.B."/>
            <person name="Salgado D."/>
            <person name="Pla D."/>
            <person name="Sanz L."/>
            <person name="Hyder A.S."/>
            <person name="Ribeiro J.M."/>
            <person name="Arntzen J.W."/>
            <person name="van den Thillart G.E."/>
            <person name="Boetzer M."/>
            <person name="Pirovano W."/>
            <person name="Dirks R.P."/>
            <person name="Spaink H.P."/>
            <person name="Duboule D."/>
            <person name="McGlinn E."/>
            <person name="Kini R.M."/>
            <person name="Richardson M.K."/>
        </authorList>
    </citation>
    <scope>NUCLEOTIDE SEQUENCE</scope>
    <source>
        <tissue evidence="2">Blood</tissue>
    </source>
</reference>
<dbReference type="OrthoDB" id="7881762at2759"/>
<comment type="caution">
    <text evidence="2">The sequence shown here is derived from an EMBL/GenBank/DDBJ whole genome shotgun (WGS) entry which is preliminary data.</text>
</comment>
<feature type="domain" description="RHD" evidence="1">
    <location>
        <begin position="1"/>
        <end position="37"/>
    </location>
</feature>
<dbReference type="InterPro" id="IPR037059">
    <property type="entry name" value="RHD_DNA_bind_dom_sf"/>
</dbReference>
<dbReference type="Proteomes" id="UP000018936">
    <property type="component" value="Unassembled WGS sequence"/>
</dbReference>
<dbReference type="AlphaFoldDB" id="V8NBB7"/>
<accession>V8NBB7</accession>
<dbReference type="GO" id="GO:0003700">
    <property type="term" value="F:DNA-binding transcription factor activity"/>
    <property type="evidence" value="ECO:0007669"/>
    <property type="project" value="InterPro"/>
</dbReference>
<dbReference type="SUPFAM" id="SSF49417">
    <property type="entry name" value="p53-like transcription factors"/>
    <property type="match status" value="1"/>
</dbReference>